<dbReference type="KEGG" id="cpb:Cphamn1_1227"/>
<reference evidence="1" key="1">
    <citation type="submission" date="2008-06" db="EMBL/GenBank/DDBJ databases">
        <title>Complete sequence of Chlorobium phaeobacteroides BS1.</title>
        <authorList>
            <consortium name="US DOE Joint Genome Institute"/>
            <person name="Lucas S."/>
            <person name="Copeland A."/>
            <person name="Lapidus A."/>
            <person name="Glavina del Rio T."/>
            <person name="Dalin E."/>
            <person name="Tice H."/>
            <person name="Bruce D."/>
            <person name="Goodwin L."/>
            <person name="Pitluck S."/>
            <person name="Schmutz J."/>
            <person name="Larimer F."/>
            <person name="Land M."/>
            <person name="Hauser L."/>
            <person name="Kyrpides N."/>
            <person name="Ovchinnikova G."/>
            <person name="Li T."/>
            <person name="Liu Z."/>
            <person name="Zhao F."/>
            <person name="Overmann J."/>
            <person name="Bryant D.A."/>
            <person name="Richardson P."/>
        </authorList>
    </citation>
    <scope>NUCLEOTIDE SEQUENCE [LARGE SCALE GENOMIC DNA]</scope>
    <source>
        <strain evidence="1">BS1</strain>
    </source>
</reference>
<evidence type="ECO:0000313" key="1">
    <source>
        <dbReference type="EMBL" id="ACE04159.1"/>
    </source>
</evidence>
<dbReference type="EMBL" id="CP001101">
    <property type="protein sequence ID" value="ACE04159.1"/>
    <property type="molecule type" value="Genomic_DNA"/>
</dbReference>
<dbReference type="STRING" id="331678.Cphamn1_1227"/>
<dbReference type="SUPFAM" id="SSF56176">
    <property type="entry name" value="FAD-binding/transporter-associated domain-like"/>
    <property type="match status" value="1"/>
</dbReference>
<dbReference type="OrthoDB" id="595430at2"/>
<name>B3EQX8_CHLPB</name>
<dbReference type="Gene3D" id="3.30.43.10">
    <property type="entry name" value="Uridine Diphospho-n-acetylenolpyruvylglucosamine Reductase, domain 2"/>
    <property type="match status" value="1"/>
</dbReference>
<sequence>MLRLEELRDAIKGEIFVQEDMAKHDIRKVTGVADILVKPTGKKDLEKVLKLLRKSQFPYVVINKKGKVIFPDDHYRGVVILTD</sequence>
<gene>
    <name evidence="1" type="ordered locus">Cphamn1_1227</name>
</gene>
<organism evidence="1">
    <name type="scientific">Chlorobium phaeobacteroides (strain BS1)</name>
    <dbReference type="NCBI Taxonomy" id="331678"/>
    <lineage>
        <taxon>Bacteria</taxon>
        <taxon>Pseudomonadati</taxon>
        <taxon>Chlorobiota</taxon>
        <taxon>Chlorobiia</taxon>
        <taxon>Chlorobiales</taxon>
        <taxon>Chlorobiaceae</taxon>
        <taxon>Chlorobium/Pelodictyon group</taxon>
        <taxon>Chlorobium</taxon>
    </lineage>
</organism>
<protein>
    <submittedName>
        <fullName evidence="1">Uncharacterized protein</fullName>
    </submittedName>
</protein>
<proteinExistence type="predicted"/>
<dbReference type="InterPro" id="IPR036318">
    <property type="entry name" value="FAD-bd_PCMH-like_sf"/>
</dbReference>
<accession>B3EQX8</accession>
<dbReference type="HOGENOM" id="CLU_2480585_0_0_10"/>
<dbReference type="InterPro" id="IPR016167">
    <property type="entry name" value="FAD-bd_PCMH_sub1"/>
</dbReference>
<dbReference type="AlphaFoldDB" id="B3EQX8"/>
<dbReference type="GO" id="GO:0050660">
    <property type="term" value="F:flavin adenine dinucleotide binding"/>
    <property type="evidence" value="ECO:0007669"/>
    <property type="project" value="InterPro"/>
</dbReference>